<gene>
    <name evidence="1" type="ORF">ACFFGY_01480</name>
</gene>
<dbReference type="EMBL" id="JBHLUN010000001">
    <property type="protein sequence ID" value="MFC0406900.1"/>
    <property type="molecule type" value="Genomic_DNA"/>
</dbReference>
<protein>
    <submittedName>
        <fullName evidence="1">Uncharacterized protein</fullName>
    </submittedName>
</protein>
<proteinExistence type="predicted"/>
<reference evidence="1 2" key="1">
    <citation type="submission" date="2024-09" db="EMBL/GenBank/DDBJ databases">
        <authorList>
            <person name="Sun Q."/>
            <person name="Mori K."/>
        </authorList>
    </citation>
    <scope>NUCLEOTIDE SEQUENCE [LARGE SCALE GENOMIC DNA]</scope>
    <source>
        <strain evidence="1 2">TBRC 5777</strain>
    </source>
</reference>
<comment type="caution">
    <text evidence="1">The sequence shown here is derived from an EMBL/GenBank/DDBJ whole genome shotgun (WGS) entry which is preliminary data.</text>
</comment>
<evidence type="ECO:0000313" key="2">
    <source>
        <dbReference type="Proteomes" id="UP001589865"/>
    </source>
</evidence>
<evidence type="ECO:0000313" key="1">
    <source>
        <dbReference type="EMBL" id="MFC0406900.1"/>
    </source>
</evidence>
<accession>A0ABV6JNG5</accession>
<name>A0ABV6JNG5_9PROT</name>
<sequence>MQAMPQEVDPLRQAMDAVAAMVARSDQRHWAAVLEGLARRLEREPAAVARAVLALFEGPGAWNRVVTEGDWALDSIVLTTDGVARDRPGVSWEEVLAYPRLRHAMYRAALALWLARGEHAPLPRGEGAPEKLADYGWGCEIWARGGRFHARYDRGGHQAAWRVDEISEDEARQGLLGGKHFSFLLIAIEARLKASGIDPYEGSPHPLPAP</sequence>
<dbReference type="Proteomes" id="UP001589865">
    <property type="component" value="Unassembled WGS sequence"/>
</dbReference>
<organism evidence="1 2">
    <name type="scientific">Roseomonas elaeocarpi</name>
    <dbReference type="NCBI Taxonomy" id="907779"/>
    <lineage>
        <taxon>Bacteria</taxon>
        <taxon>Pseudomonadati</taxon>
        <taxon>Pseudomonadota</taxon>
        <taxon>Alphaproteobacteria</taxon>
        <taxon>Acetobacterales</taxon>
        <taxon>Roseomonadaceae</taxon>
        <taxon>Roseomonas</taxon>
    </lineage>
</organism>
<keyword evidence="2" id="KW-1185">Reference proteome</keyword>
<dbReference type="RefSeq" id="WP_377042589.1">
    <property type="nucleotide sequence ID" value="NZ_JBHLUN010000001.1"/>
</dbReference>